<dbReference type="AlphaFoldDB" id="A0A8H4BSB2"/>
<dbReference type="EMBL" id="JAAECE010000001">
    <property type="protein sequence ID" value="KAF1806561.1"/>
    <property type="molecule type" value="Genomic_DNA"/>
</dbReference>
<gene>
    <name evidence="2" type="ORF">FB192DRAFT_1351006</name>
</gene>
<dbReference type="InterPro" id="IPR032675">
    <property type="entry name" value="LRR_dom_sf"/>
</dbReference>
<feature type="region of interest" description="Disordered" evidence="1">
    <location>
        <begin position="605"/>
        <end position="701"/>
    </location>
</feature>
<proteinExistence type="predicted"/>
<feature type="compositionally biased region" description="Acidic residues" evidence="1">
    <location>
        <begin position="669"/>
        <end position="689"/>
    </location>
</feature>
<evidence type="ECO:0000256" key="1">
    <source>
        <dbReference type="SAM" id="MobiDB-lite"/>
    </source>
</evidence>
<accession>A0A8H4BSB2</accession>
<protein>
    <submittedName>
        <fullName evidence="2">Uncharacterized protein</fullName>
    </submittedName>
</protein>
<evidence type="ECO:0000313" key="3">
    <source>
        <dbReference type="Proteomes" id="UP000469890"/>
    </source>
</evidence>
<name>A0A8H4BSB2_MUCCL</name>
<feature type="compositionally biased region" description="Acidic residues" evidence="1">
    <location>
        <begin position="616"/>
        <end position="630"/>
    </location>
</feature>
<sequence length="727" mass="82914">MEYTDKTSLKVLLESNRENEQQALAVESIQLVNQHEVYNIVEKCTDNVVHLRDLFVQHLKLDELRDKNLSSFTITSDDKTSYTIAIKQKTISLDAIDLLHRVFPNLKSISLYMFNLRYDEEENVLEANADNTVSHIDMTFNTFPVNMSKLIMYIFDSYGKRLTTLKIKKGGNISSKDKKWEDLSQEVVHDGELLLKHNYQLPKLETVELCHFYQKFPASAFVEALLKSNCALQHAAFIGVSQSDSIIMHLKKMATESLKTLALDTYDFPNLKDLGAFPLESLSLRWADGTAIDINAALDALPHLKDLDLGYDVDYNQLEEGKTALKQKASLQSITLHHVIIDRNILDKLAADMPTLSKLTLSSCKFGSSRVSTEEEITLLNYQLKELVLDNCALYCSKKDSIEKRQINKLNINIDSDCKYTAEIVSKARASMAKFEHVSNVKNQFAYSCFSETVVRPTNTLAIMLKSIETIKLDTMGLKAVEFESDSISHPRQTVAHVDDNADYDGHDNLVEDVLEVSSVAEQVVVKEQVIEEEGDEEILEEIVEEQVVEEQIIQEVDMALGDNSQKDEGSTAAEDSKEEEDSEYQMLTVSEIKRIKKIQEMDKDFAVSSETDSTTSEESETDEEEDEEERALPRRKSSRFNKEKSPTATSIRELRKRKRVSYSSSTDSDQDSNVESSEYEDDDSDDDEPVRSAREKKRMRKFMDDIRFTKPIIKLYPSKSLEGYYR</sequence>
<comment type="caution">
    <text evidence="2">The sequence shown here is derived from an EMBL/GenBank/DDBJ whole genome shotgun (WGS) entry which is preliminary data.</text>
</comment>
<dbReference type="Proteomes" id="UP000469890">
    <property type="component" value="Unassembled WGS sequence"/>
</dbReference>
<dbReference type="Gene3D" id="3.80.10.10">
    <property type="entry name" value="Ribonuclease Inhibitor"/>
    <property type="match status" value="1"/>
</dbReference>
<reference evidence="2 3" key="1">
    <citation type="submission" date="2019-09" db="EMBL/GenBank/DDBJ databases">
        <authorList>
            <consortium name="DOE Joint Genome Institute"/>
            <person name="Mondo S.J."/>
            <person name="Navarro-Mendoza M.I."/>
            <person name="Perez-Arques C."/>
            <person name="Panchal S."/>
            <person name="Nicolas F.E."/>
            <person name="Ganguly P."/>
            <person name="Pangilinan J."/>
            <person name="Grigoriev I."/>
            <person name="Heitman J."/>
            <person name="Sanya K."/>
            <person name="Garre V."/>
        </authorList>
    </citation>
    <scope>NUCLEOTIDE SEQUENCE [LARGE SCALE GENOMIC DNA]</scope>
    <source>
        <strain evidence="2 3">MU402</strain>
    </source>
</reference>
<evidence type="ECO:0000313" key="2">
    <source>
        <dbReference type="EMBL" id="KAF1806561.1"/>
    </source>
</evidence>
<feature type="region of interest" description="Disordered" evidence="1">
    <location>
        <begin position="559"/>
        <end position="586"/>
    </location>
</feature>
<organism evidence="2 3">
    <name type="scientific">Mucor circinelloides f. lusitanicus</name>
    <name type="common">Mucor racemosus var. lusitanicus</name>
    <dbReference type="NCBI Taxonomy" id="29924"/>
    <lineage>
        <taxon>Eukaryota</taxon>
        <taxon>Fungi</taxon>
        <taxon>Fungi incertae sedis</taxon>
        <taxon>Mucoromycota</taxon>
        <taxon>Mucoromycotina</taxon>
        <taxon>Mucoromycetes</taxon>
        <taxon>Mucorales</taxon>
        <taxon>Mucorineae</taxon>
        <taxon>Mucoraceae</taxon>
        <taxon>Mucor</taxon>
    </lineage>
</organism>
<dbReference type="SUPFAM" id="SSF52047">
    <property type="entry name" value="RNI-like"/>
    <property type="match status" value="1"/>
</dbReference>